<keyword evidence="2" id="KW-1185">Reference proteome</keyword>
<reference evidence="3" key="1">
    <citation type="submission" date="2025-08" db="UniProtKB">
        <authorList>
            <consortium name="RefSeq"/>
        </authorList>
    </citation>
    <scope>IDENTIFICATION</scope>
    <source>
        <tissue evidence="3">Whole body</tissue>
    </source>
</reference>
<evidence type="ECO:0000313" key="2">
    <source>
        <dbReference type="Proteomes" id="UP001652626"/>
    </source>
</evidence>
<dbReference type="OrthoDB" id="432281at2759"/>
<dbReference type="RefSeq" id="XP_026491025.2">
    <property type="nucleotide sequence ID" value="XM_026635240.2"/>
</dbReference>
<dbReference type="Proteomes" id="UP001652626">
    <property type="component" value="Chromosome 19"/>
</dbReference>
<feature type="coiled-coil region" evidence="1">
    <location>
        <begin position="283"/>
        <end position="343"/>
    </location>
</feature>
<feature type="coiled-coil region" evidence="1">
    <location>
        <begin position="518"/>
        <end position="545"/>
    </location>
</feature>
<organism evidence="2 3">
    <name type="scientific">Vanessa tameamea</name>
    <name type="common">Kamehameha butterfly</name>
    <dbReference type="NCBI Taxonomy" id="334116"/>
    <lineage>
        <taxon>Eukaryota</taxon>
        <taxon>Metazoa</taxon>
        <taxon>Ecdysozoa</taxon>
        <taxon>Arthropoda</taxon>
        <taxon>Hexapoda</taxon>
        <taxon>Insecta</taxon>
        <taxon>Pterygota</taxon>
        <taxon>Neoptera</taxon>
        <taxon>Endopterygota</taxon>
        <taxon>Lepidoptera</taxon>
        <taxon>Glossata</taxon>
        <taxon>Ditrysia</taxon>
        <taxon>Papilionoidea</taxon>
        <taxon>Nymphalidae</taxon>
        <taxon>Nymphalinae</taxon>
        <taxon>Vanessa</taxon>
    </lineage>
</organism>
<evidence type="ECO:0000313" key="3">
    <source>
        <dbReference type="RefSeq" id="XP_026491025.2"/>
    </source>
</evidence>
<sequence>MYIYKEYLRKLRELLLNEPYIILNDDITPILKHYMRLLEQIKFEDGSYRAYYGELKTILNSFTDLWIEEMDNAIKEADRCSHVISKEELMQMVEKTISIHQEEQADFEEQYLPIETSLEKETYHDLRNKFDDFMKRLFIFKEELNGLDKQNKIEEFAKEHFPISLKKKNDIIVFTNDFIAFGLSLVIDRISVSLQEISNHLRNNVRAMREISEVNISHLLIRLYEKNKEHLMLSRQDVRSSVELAEVQRSMAIIKDKIEDSKLIPIQRLQEEFNYWESRMHEFQQIEKTLKKIQAEEEKVLEQEQLFYSIKDTEIPTEKFKCRARMEKKLKQKLEKIRESKLNAAKALVTFFTVRGRDRIFNSDNIGTYYVDEYGHQCYIFDYGLKSYHVNCVGDFVDKNENEKYYYDKMGRFILNENGEKLYQLAPCSSTYRIQKDLFSKASQDCGHSEEVKDECHMKIQNPLDAVILPDVESVDIKGKLDPKIVTYLWETFGHVLPEVLNDVGETRPKNPIHHIAHKLLSLKFKKTENELAKMKQEAMMYRDKIYKDRLQKFQQKVDAWKAKQVKRRKPEESDDTEEQFVYNAHMKQQDLIRSLENYNI</sequence>
<gene>
    <name evidence="3" type="primary">LOC113397085</name>
</gene>
<accession>A0A8B8I209</accession>
<dbReference type="GeneID" id="113397085"/>
<keyword evidence="1" id="KW-0175">Coiled coil</keyword>
<evidence type="ECO:0000256" key="1">
    <source>
        <dbReference type="SAM" id="Coils"/>
    </source>
</evidence>
<proteinExistence type="predicted"/>
<name>A0A8B8I209_VANTA</name>
<dbReference type="OMA" id="NENCCIE"/>
<protein>
    <submittedName>
        <fullName evidence="3">Uncharacterized protein LOC113397085</fullName>
    </submittedName>
</protein>
<dbReference type="AlphaFoldDB" id="A0A8B8I209"/>